<dbReference type="InterPro" id="IPR016187">
    <property type="entry name" value="CTDL_fold"/>
</dbReference>
<dbReference type="PANTHER" id="PTHR23124">
    <property type="entry name" value="C-TYPE LECTIN DOMAIN-CONTAINING PROTEIN-RELATED-RELATED"/>
    <property type="match status" value="1"/>
</dbReference>
<feature type="domain" description="C-type lectin" evidence="3">
    <location>
        <begin position="40"/>
        <end position="164"/>
    </location>
</feature>
<dbReference type="PANTHER" id="PTHR23124:SF143">
    <property type="entry name" value="C-TYPE LECTIN DOMAIN-CONTAINING PROTEIN 141"/>
    <property type="match status" value="1"/>
</dbReference>
<name>A0A8S1HPY9_9PELO</name>
<accession>A0A8S1HPY9</accession>
<organism evidence="4 5">
    <name type="scientific">Caenorhabditis auriculariae</name>
    <dbReference type="NCBI Taxonomy" id="2777116"/>
    <lineage>
        <taxon>Eukaryota</taxon>
        <taxon>Metazoa</taxon>
        <taxon>Ecdysozoa</taxon>
        <taxon>Nematoda</taxon>
        <taxon>Chromadorea</taxon>
        <taxon>Rhabditida</taxon>
        <taxon>Rhabditina</taxon>
        <taxon>Rhabditomorpha</taxon>
        <taxon>Rhabditoidea</taxon>
        <taxon>Rhabditidae</taxon>
        <taxon>Peloderinae</taxon>
        <taxon>Caenorhabditis</taxon>
    </lineage>
</organism>
<dbReference type="PROSITE" id="PS50041">
    <property type="entry name" value="C_TYPE_LECTIN_2"/>
    <property type="match status" value="1"/>
</dbReference>
<reference evidence="4" key="1">
    <citation type="submission" date="2020-10" db="EMBL/GenBank/DDBJ databases">
        <authorList>
            <person name="Kikuchi T."/>
        </authorList>
    </citation>
    <scope>NUCLEOTIDE SEQUENCE</scope>
    <source>
        <strain evidence="4">NKZ352</strain>
    </source>
</reference>
<dbReference type="OrthoDB" id="6727623at2759"/>
<dbReference type="Gene3D" id="3.10.100.10">
    <property type="entry name" value="Mannose-Binding Protein A, subunit A"/>
    <property type="match status" value="1"/>
</dbReference>
<evidence type="ECO:0000313" key="4">
    <source>
        <dbReference type="EMBL" id="CAD6197921.1"/>
    </source>
</evidence>
<dbReference type="CDD" id="cd00037">
    <property type="entry name" value="CLECT"/>
    <property type="match status" value="1"/>
</dbReference>
<evidence type="ECO:0000256" key="1">
    <source>
        <dbReference type="SAM" id="MobiDB-lite"/>
    </source>
</evidence>
<feature type="compositionally biased region" description="Basic and acidic residues" evidence="1">
    <location>
        <begin position="239"/>
        <end position="285"/>
    </location>
</feature>
<dbReference type="InterPro" id="IPR001304">
    <property type="entry name" value="C-type_lectin-like"/>
</dbReference>
<dbReference type="SUPFAM" id="SSF56436">
    <property type="entry name" value="C-type lectin-like"/>
    <property type="match status" value="1"/>
</dbReference>
<feature type="chain" id="PRO_5035723396" description="C-type lectin domain-containing protein" evidence="2">
    <location>
        <begin position="18"/>
        <end position="285"/>
    </location>
</feature>
<feature type="region of interest" description="Disordered" evidence="1">
    <location>
        <begin position="203"/>
        <end position="285"/>
    </location>
</feature>
<evidence type="ECO:0000256" key="2">
    <source>
        <dbReference type="SAM" id="SignalP"/>
    </source>
</evidence>
<evidence type="ECO:0000259" key="3">
    <source>
        <dbReference type="PROSITE" id="PS50041"/>
    </source>
</evidence>
<sequence length="285" mass="32643">MLLAFSLLLGLPTALVAHHSHRCPDTTWTLFERTGGRFVCIKFFDGNVNRPDAERGCNYQGASLIGFENEQEFEFIRGSAWKSFSKYHLPKGGAYWIDGMRTPGCHKPANGGCSFSQIFGWTNGLTKGTFAFSKWATEKWGEPNNVEYRGEEENCLQGILFYEWPQFNGLLNDYPCSLKDSTRGDLPMYTIYGYVCGQFAQPITPPTQPPTTTVPKDEDCSSEEDSRGRDRSQRRRSSRGRDSHHSSEARRRPRHHSSEERRRPRHDSSREKKRHPTPEEIKARS</sequence>
<feature type="compositionally biased region" description="Basic and acidic residues" evidence="1">
    <location>
        <begin position="215"/>
        <end position="231"/>
    </location>
</feature>
<evidence type="ECO:0000313" key="5">
    <source>
        <dbReference type="Proteomes" id="UP000835052"/>
    </source>
</evidence>
<protein>
    <recommendedName>
        <fullName evidence="3">C-type lectin domain-containing protein</fullName>
    </recommendedName>
</protein>
<dbReference type="Proteomes" id="UP000835052">
    <property type="component" value="Unassembled WGS sequence"/>
</dbReference>
<dbReference type="EMBL" id="CAJGYM010000109">
    <property type="protein sequence ID" value="CAD6197921.1"/>
    <property type="molecule type" value="Genomic_DNA"/>
</dbReference>
<comment type="caution">
    <text evidence="4">The sequence shown here is derived from an EMBL/GenBank/DDBJ whole genome shotgun (WGS) entry which is preliminary data.</text>
</comment>
<gene>
    <name evidence="4" type="ORF">CAUJ_LOCUS13828</name>
</gene>
<keyword evidence="5" id="KW-1185">Reference proteome</keyword>
<keyword evidence="2" id="KW-0732">Signal</keyword>
<proteinExistence type="predicted"/>
<feature type="signal peptide" evidence="2">
    <location>
        <begin position="1"/>
        <end position="17"/>
    </location>
</feature>
<dbReference type="InterPro" id="IPR016186">
    <property type="entry name" value="C-type_lectin-like/link_sf"/>
</dbReference>
<dbReference type="SMART" id="SM00034">
    <property type="entry name" value="CLECT"/>
    <property type="match status" value="1"/>
</dbReference>
<dbReference type="AlphaFoldDB" id="A0A8S1HPY9"/>